<dbReference type="InterPro" id="IPR009061">
    <property type="entry name" value="DNA-bd_dom_put_sf"/>
</dbReference>
<evidence type="ECO:0000256" key="2">
    <source>
        <dbReference type="SAM" id="Coils"/>
    </source>
</evidence>
<evidence type="ECO:0000313" key="4">
    <source>
        <dbReference type="EMBL" id="MFB9753201.1"/>
    </source>
</evidence>
<proteinExistence type="predicted"/>
<dbReference type="Pfam" id="PF13649">
    <property type="entry name" value="Methyltransf_25"/>
    <property type="match status" value="1"/>
</dbReference>
<dbReference type="InterPro" id="IPR041698">
    <property type="entry name" value="Methyltransf_25"/>
</dbReference>
<accession>A0ABV5VYZ9</accession>
<sequence>MDNRYTIRQLSQFTGISLHTLRYYEKEGILQEIGRLRNGHRIYEERDLAWLQLVARLRKTGMSISHMKQLAEWRIRGAGTLSDRRSILEQHREKLQRHIAEMQDNLAALNREIELNQALDDDNSDILRAYYAQRAAHYERVYFRDDPVRQKELLAIENDLSRALTGKQVLEIACGTGYWTQKAARTAHITGIDASPEALKIAMHKGLGPEQATFLDGDAYTLQAVPGTFNAALAMFWFSHVPKSQILSFLNGLHQRIEARAVVYMADNVLNPGIGGELLVKPGKADTYKRRELPDGSKHEILKNYYTPKELRDIFEPFSTELNITVGDCYWWLSYRVK</sequence>
<dbReference type="Gene3D" id="3.40.50.150">
    <property type="entry name" value="Vaccinia Virus protein VP39"/>
    <property type="match status" value="1"/>
</dbReference>
<dbReference type="InterPro" id="IPR029063">
    <property type="entry name" value="SAM-dependent_MTases_sf"/>
</dbReference>
<dbReference type="CDD" id="cd02440">
    <property type="entry name" value="AdoMet_MTases"/>
    <property type="match status" value="1"/>
</dbReference>
<dbReference type="SUPFAM" id="SSF46955">
    <property type="entry name" value="Putative DNA-binding domain"/>
    <property type="match status" value="1"/>
</dbReference>
<dbReference type="PRINTS" id="PR00040">
    <property type="entry name" value="HTHMERR"/>
</dbReference>
<feature type="domain" description="HTH merR-type" evidence="3">
    <location>
        <begin position="4"/>
        <end position="73"/>
    </location>
</feature>
<name>A0ABV5VYZ9_9BACL</name>
<dbReference type="EMBL" id="JBHMAG010000012">
    <property type="protein sequence ID" value="MFB9753201.1"/>
    <property type="molecule type" value="Genomic_DNA"/>
</dbReference>
<reference evidence="4 5" key="1">
    <citation type="submission" date="2024-09" db="EMBL/GenBank/DDBJ databases">
        <authorList>
            <person name="Sun Q."/>
            <person name="Mori K."/>
        </authorList>
    </citation>
    <scope>NUCLEOTIDE SEQUENCE [LARGE SCALE GENOMIC DNA]</scope>
    <source>
        <strain evidence="4 5">JCM 12520</strain>
    </source>
</reference>
<dbReference type="SMART" id="SM00422">
    <property type="entry name" value="HTH_MERR"/>
    <property type="match status" value="1"/>
</dbReference>
<dbReference type="PANTHER" id="PTHR30204:SF98">
    <property type="entry name" value="HTH-TYPE TRANSCRIPTIONAL REGULATOR ADHR"/>
    <property type="match status" value="1"/>
</dbReference>
<evidence type="ECO:0000313" key="5">
    <source>
        <dbReference type="Proteomes" id="UP001589619"/>
    </source>
</evidence>
<dbReference type="PANTHER" id="PTHR30204">
    <property type="entry name" value="REDOX-CYCLING DRUG-SENSING TRANSCRIPTIONAL ACTIVATOR SOXR"/>
    <property type="match status" value="1"/>
</dbReference>
<dbReference type="Proteomes" id="UP001589619">
    <property type="component" value="Unassembled WGS sequence"/>
</dbReference>
<keyword evidence="1" id="KW-0238">DNA-binding</keyword>
<dbReference type="Pfam" id="PF13411">
    <property type="entry name" value="MerR_1"/>
    <property type="match status" value="1"/>
</dbReference>
<keyword evidence="5" id="KW-1185">Reference proteome</keyword>
<organism evidence="4 5">
    <name type="scientific">Paenibacillus hodogayensis</name>
    <dbReference type="NCBI Taxonomy" id="279208"/>
    <lineage>
        <taxon>Bacteria</taxon>
        <taxon>Bacillati</taxon>
        <taxon>Bacillota</taxon>
        <taxon>Bacilli</taxon>
        <taxon>Bacillales</taxon>
        <taxon>Paenibacillaceae</taxon>
        <taxon>Paenibacillus</taxon>
    </lineage>
</organism>
<dbReference type="SUPFAM" id="SSF53335">
    <property type="entry name" value="S-adenosyl-L-methionine-dependent methyltransferases"/>
    <property type="match status" value="1"/>
</dbReference>
<dbReference type="Gene3D" id="1.10.1660.10">
    <property type="match status" value="1"/>
</dbReference>
<dbReference type="InterPro" id="IPR000551">
    <property type="entry name" value="MerR-type_HTH_dom"/>
</dbReference>
<dbReference type="CDD" id="cd01109">
    <property type="entry name" value="HTH_YyaN"/>
    <property type="match status" value="1"/>
</dbReference>
<gene>
    <name evidence="4" type="ORF">ACFFNY_16665</name>
</gene>
<evidence type="ECO:0000259" key="3">
    <source>
        <dbReference type="PROSITE" id="PS50937"/>
    </source>
</evidence>
<dbReference type="PROSITE" id="PS50937">
    <property type="entry name" value="HTH_MERR_2"/>
    <property type="match status" value="1"/>
</dbReference>
<protein>
    <submittedName>
        <fullName evidence="4">MerR family transcriptional regulator</fullName>
    </submittedName>
</protein>
<keyword evidence="2" id="KW-0175">Coiled coil</keyword>
<comment type="caution">
    <text evidence="4">The sequence shown here is derived from an EMBL/GenBank/DDBJ whole genome shotgun (WGS) entry which is preliminary data.</text>
</comment>
<evidence type="ECO:0000256" key="1">
    <source>
        <dbReference type="ARBA" id="ARBA00023125"/>
    </source>
</evidence>
<dbReference type="InterPro" id="IPR047057">
    <property type="entry name" value="MerR_fam"/>
</dbReference>
<dbReference type="RefSeq" id="WP_344902069.1">
    <property type="nucleotide sequence ID" value="NZ_BAAAYO010000001.1"/>
</dbReference>
<feature type="coiled-coil region" evidence="2">
    <location>
        <begin position="85"/>
        <end position="119"/>
    </location>
</feature>